<feature type="compositionally biased region" description="Polar residues" evidence="1">
    <location>
        <begin position="195"/>
        <end position="206"/>
    </location>
</feature>
<organism evidence="3 4">
    <name type="scientific">Dictyobacter arantiisoli</name>
    <dbReference type="NCBI Taxonomy" id="2014874"/>
    <lineage>
        <taxon>Bacteria</taxon>
        <taxon>Bacillati</taxon>
        <taxon>Chloroflexota</taxon>
        <taxon>Ktedonobacteria</taxon>
        <taxon>Ktedonobacterales</taxon>
        <taxon>Dictyobacteraceae</taxon>
        <taxon>Dictyobacter</taxon>
    </lineage>
</organism>
<feature type="region of interest" description="Disordered" evidence="1">
    <location>
        <begin position="118"/>
        <end position="152"/>
    </location>
</feature>
<evidence type="ECO:0000256" key="2">
    <source>
        <dbReference type="SAM" id="Phobius"/>
    </source>
</evidence>
<feature type="compositionally biased region" description="Polar residues" evidence="1">
    <location>
        <begin position="256"/>
        <end position="268"/>
    </location>
</feature>
<feature type="compositionally biased region" description="Polar residues" evidence="1">
    <location>
        <begin position="214"/>
        <end position="226"/>
    </location>
</feature>
<accession>A0A5A5TCF1</accession>
<dbReference type="EMBL" id="BIXY01000031">
    <property type="protein sequence ID" value="GCF08826.1"/>
    <property type="molecule type" value="Genomic_DNA"/>
</dbReference>
<gene>
    <name evidence="3" type="ORF">KDI_23900</name>
</gene>
<keyword evidence="2" id="KW-0812">Transmembrane</keyword>
<proteinExistence type="predicted"/>
<dbReference type="RefSeq" id="WP_149401800.1">
    <property type="nucleotide sequence ID" value="NZ_BIXY01000031.1"/>
</dbReference>
<evidence type="ECO:0000313" key="3">
    <source>
        <dbReference type="EMBL" id="GCF08826.1"/>
    </source>
</evidence>
<feature type="compositionally biased region" description="Low complexity" evidence="1">
    <location>
        <begin position="70"/>
        <end position="81"/>
    </location>
</feature>
<protein>
    <submittedName>
        <fullName evidence="3">Uncharacterized protein</fullName>
    </submittedName>
</protein>
<evidence type="ECO:0000313" key="4">
    <source>
        <dbReference type="Proteomes" id="UP000322530"/>
    </source>
</evidence>
<dbReference type="OrthoDB" id="139811at2"/>
<feature type="transmembrane region" description="Helical" evidence="2">
    <location>
        <begin position="321"/>
        <end position="342"/>
    </location>
</feature>
<keyword evidence="4" id="KW-1185">Reference proteome</keyword>
<feature type="region of interest" description="Disordered" evidence="1">
    <location>
        <begin position="242"/>
        <end position="316"/>
    </location>
</feature>
<keyword evidence="2" id="KW-0472">Membrane</keyword>
<keyword evidence="2" id="KW-1133">Transmembrane helix</keyword>
<dbReference type="AlphaFoldDB" id="A0A5A5TCF1"/>
<dbReference type="Proteomes" id="UP000322530">
    <property type="component" value="Unassembled WGS sequence"/>
</dbReference>
<name>A0A5A5TCF1_9CHLR</name>
<reference evidence="3 4" key="1">
    <citation type="submission" date="2019-01" db="EMBL/GenBank/DDBJ databases">
        <title>Draft genome sequence of Dictyobacter sp. Uno17.</title>
        <authorList>
            <person name="Wang C.M."/>
            <person name="Zheng Y."/>
            <person name="Sakai Y."/>
            <person name="Abe K."/>
            <person name="Yokota A."/>
            <person name="Yabe S."/>
        </authorList>
    </citation>
    <scope>NUCLEOTIDE SEQUENCE [LARGE SCALE GENOMIC DNA]</scope>
    <source>
        <strain evidence="3 4">Uno17</strain>
    </source>
</reference>
<evidence type="ECO:0000256" key="1">
    <source>
        <dbReference type="SAM" id="MobiDB-lite"/>
    </source>
</evidence>
<comment type="caution">
    <text evidence="3">The sequence shown here is derived from an EMBL/GenBank/DDBJ whole genome shotgun (WGS) entry which is preliminary data.</text>
</comment>
<feature type="region of interest" description="Disordered" evidence="1">
    <location>
        <begin position="34"/>
        <end position="92"/>
    </location>
</feature>
<sequence length="491" mass="52844">MATVCSHCGKDLPRGDSRFCTNCGTLVPDYPLNPPNRMATQNANTPTNTNSATTKNNDAQGHQNAGMREQVAQQPAVRPAQSDSSNVTPWLGLEGQNATPWLGIQGYDVIPQTPLPQAEVRTQREQSAQATWPTDRPASMTPPHLPSTPQPARDLHARVWDEDRQDIDELPTQAFSSNGVRTSDWPEQEIDSLPTSALSSIGSGQQVKDEPRQQKAQSPVEQSVSNIDELPTAQFQIADVEKKSPTPNPASWPGNVAQTPQPMRQPNPASWPGNVAQPASQPNPVSWSGNAAALASGQDSHAQGVPTPVSTSRPRSKKPPLLFAIVGVLVICVLAIGAWMMLAQPFAVSSVTDPLQAVSNNTLGVKLTYPSSWHSNHEATSLSLADSSNTGQIKLTMSDATSTDLAKYLQQQATKVQMTNAKVGAAQMFAGSTWQQIQGNVQVLGANYVETIAVTIHNNHLYTWSQMAPKVSYADEESLIFAPARSSLKFN</sequence>
<feature type="region of interest" description="Disordered" evidence="1">
    <location>
        <begin position="195"/>
        <end position="228"/>
    </location>
</feature>
<feature type="compositionally biased region" description="Low complexity" evidence="1">
    <location>
        <begin position="39"/>
        <end position="59"/>
    </location>
</feature>
<feature type="compositionally biased region" description="Polar residues" evidence="1">
    <location>
        <begin position="277"/>
        <end position="289"/>
    </location>
</feature>